<protein>
    <submittedName>
        <fullName evidence="6">Uncharacterized protein</fullName>
    </submittedName>
</protein>
<dbReference type="InterPro" id="IPR036322">
    <property type="entry name" value="WD40_repeat_dom_sf"/>
</dbReference>
<evidence type="ECO:0000256" key="3">
    <source>
        <dbReference type="ARBA" id="ARBA00022737"/>
    </source>
</evidence>
<organism evidence="6 7">
    <name type="scientific">Eleusine coracana subsp. coracana</name>
    <dbReference type="NCBI Taxonomy" id="191504"/>
    <lineage>
        <taxon>Eukaryota</taxon>
        <taxon>Viridiplantae</taxon>
        <taxon>Streptophyta</taxon>
        <taxon>Embryophyta</taxon>
        <taxon>Tracheophyta</taxon>
        <taxon>Spermatophyta</taxon>
        <taxon>Magnoliopsida</taxon>
        <taxon>Liliopsida</taxon>
        <taxon>Poales</taxon>
        <taxon>Poaceae</taxon>
        <taxon>PACMAD clade</taxon>
        <taxon>Chloridoideae</taxon>
        <taxon>Cynodonteae</taxon>
        <taxon>Eleusininae</taxon>
        <taxon>Eleusine</taxon>
    </lineage>
</organism>
<dbReference type="GO" id="GO:0006888">
    <property type="term" value="P:endoplasmic reticulum to Golgi vesicle-mediated transport"/>
    <property type="evidence" value="ECO:0007669"/>
    <property type="project" value="TreeGrafter"/>
</dbReference>
<keyword evidence="2 5" id="KW-0853">WD repeat</keyword>
<keyword evidence="4" id="KW-0968">Cytoplasmic vesicle</keyword>
<dbReference type="SUPFAM" id="SSF49354">
    <property type="entry name" value="PapD-like"/>
    <property type="match status" value="1"/>
</dbReference>
<evidence type="ECO:0000313" key="6">
    <source>
        <dbReference type="EMBL" id="GJN07185.1"/>
    </source>
</evidence>
<comment type="subcellular location">
    <subcellularLocation>
        <location evidence="1">Cytoplasmic vesicle membrane</location>
    </subcellularLocation>
</comment>
<evidence type="ECO:0000313" key="7">
    <source>
        <dbReference type="Proteomes" id="UP001054889"/>
    </source>
</evidence>
<evidence type="ECO:0000256" key="1">
    <source>
        <dbReference type="ARBA" id="ARBA00004156"/>
    </source>
</evidence>
<proteinExistence type="predicted"/>
<evidence type="ECO:0000256" key="4">
    <source>
        <dbReference type="ARBA" id="ARBA00023329"/>
    </source>
</evidence>
<dbReference type="InterPro" id="IPR013783">
    <property type="entry name" value="Ig-like_fold"/>
</dbReference>
<dbReference type="InterPro" id="IPR011009">
    <property type="entry name" value="Kinase-like_dom_sf"/>
</dbReference>
<keyword evidence="3" id="KW-0677">Repeat</keyword>
<dbReference type="AlphaFoldDB" id="A0AAV5DAC7"/>
<dbReference type="CDD" id="cd00200">
    <property type="entry name" value="WD40"/>
    <property type="match status" value="1"/>
</dbReference>
<dbReference type="InterPro" id="IPR008962">
    <property type="entry name" value="PapD-like_sf"/>
</dbReference>
<reference evidence="6" key="2">
    <citation type="submission" date="2021-12" db="EMBL/GenBank/DDBJ databases">
        <title>Resequencing data analysis of finger millet.</title>
        <authorList>
            <person name="Hatakeyama M."/>
            <person name="Aluri S."/>
            <person name="Balachadran M.T."/>
            <person name="Sivarajan S.R."/>
            <person name="Poveda L."/>
            <person name="Shimizu-Inatsugi R."/>
            <person name="Schlapbach R."/>
            <person name="Sreeman S.M."/>
            <person name="Shimizu K.K."/>
        </authorList>
    </citation>
    <scope>NUCLEOTIDE SEQUENCE</scope>
</reference>
<dbReference type="Gene3D" id="2.60.40.10">
    <property type="entry name" value="Immunoglobulins"/>
    <property type="match status" value="1"/>
</dbReference>
<dbReference type="GO" id="GO:0006886">
    <property type="term" value="P:intracellular protein transport"/>
    <property type="evidence" value="ECO:0007669"/>
    <property type="project" value="TreeGrafter"/>
</dbReference>
<comment type="caution">
    <text evidence="6">The sequence shown here is derived from an EMBL/GenBank/DDBJ whole genome shotgun (WGS) entry which is preliminary data.</text>
</comment>
<reference evidence="6" key="1">
    <citation type="journal article" date="2018" name="DNA Res.">
        <title>Multiple hybrid de novo genome assembly of finger millet, an orphan allotetraploid crop.</title>
        <authorList>
            <person name="Hatakeyama M."/>
            <person name="Aluri S."/>
            <person name="Balachadran M.T."/>
            <person name="Sivarajan S.R."/>
            <person name="Patrignani A."/>
            <person name="Gruter S."/>
            <person name="Poveda L."/>
            <person name="Shimizu-Inatsugi R."/>
            <person name="Baeten J."/>
            <person name="Francoijs K.J."/>
            <person name="Nataraja K.N."/>
            <person name="Reddy Y.A.N."/>
            <person name="Phadnis S."/>
            <person name="Ravikumar R.L."/>
            <person name="Schlapbach R."/>
            <person name="Sreeman S.M."/>
            <person name="Shimizu K.K."/>
        </authorList>
    </citation>
    <scope>NUCLEOTIDE SEQUENCE</scope>
</reference>
<dbReference type="PANTHER" id="PTHR19876:SF68">
    <property type="entry name" value="COATOMER SUBUNIT BETA'-2"/>
    <property type="match status" value="1"/>
</dbReference>
<dbReference type="GO" id="GO:0006891">
    <property type="term" value="P:intra-Golgi vesicle-mediated transport"/>
    <property type="evidence" value="ECO:0007669"/>
    <property type="project" value="TreeGrafter"/>
</dbReference>
<dbReference type="InterPro" id="IPR001680">
    <property type="entry name" value="WD40_rpt"/>
</dbReference>
<dbReference type="Proteomes" id="UP001054889">
    <property type="component" value="Unassembled WGS sequence"/>
</dbReference>
<dbReference type="PRINTS" id="PR00320">
    <property type="entry name" value="GPROTEINBRPT"/>
</dbReference>
<dbReference type="PANTHER" id="PTHR19876">
    <property type="entry name" value="COATOMER"/>
    <property type="match status" value="1"/>
</dbReference>
<evidence type="ECO:0000256" key="5">
    <source>
        <dbReference type="PROSITE-ProRule" id="PRU00221"/>
    </source>
</evidence>
<keyword evidence="7" id="KW-1185">Reference proteome</keyword>
<feature type="repeat" description="WD" evidence="5">
    <location>
        <begin position="407"/>
        <end position="449"/>
    </location>
</feature>
<dbReference type="SUPFAM" id="SSF50978">
    <property type="entry name" value="WD40 repeat-like"/>
    <property type="match status" value="1"/>
</dbReference>
<dbReference type="GO" id="GO:0006890">
    <property type="term" value="P:retrograde vesicle-mediated transport, Golgi to endoplasmic reticulum"/>
    <property type="evidence" value="ECO:0007669"/>
    <property type="project" value="TreeGrafter"/>
</dbReference>
<name>A0AAV5DAC7_ELECO</name>
<dbReference type="PROSITE" id="PS50082">
    <property type="entry name" value="WD_REPEATS_2"/>
    <property type="match status" value="3"/>
</dbReference>
<dbReference type="Pfam" id="PF00400">
    <property type="entry name" value="WD40"/>
    <property type="match status" value="4"/>
</dbReference>
<dbReference type="SMART" id="SM00320">
    <property type="entry name" value="WD40"/>
    <property type="match status" value="6"/>
</dbReference>
<dbReference type="InterPro" id="IPR020472">
    <property type="entry name" value="WD40_PAC1"/>
</dbReference>
<accession>A0AAV5DAC7</accession>
<dbReference type="PROSITE" id="PS50294">
    <property type="entry name" value="WD_REPEATS_REGION"/>
    <property type="match status" value="3"/>
</dbReference>
<feature type="repeat" description="WD" evidence="5">
    <location>
        <begin position="364"/>
        <end position="396"/>
    </location>
</feature>
<dbReference type="EMBL" id="BQKI01000013">
    <property type="protein sequence ID" value="GJN07185.1"/>
    <property type="molecule type" value="Genomic_DNA"/>
</dbReference>
<dbReference type="InterPro" id="IPR050844">
    <property type="entry name" value="Coatomer_complex_subunit"/>
</dbReference>
<evidence type="ECO:0000256" key="2">
    <source>
        <dbReference type="ARBA" id="ARBA00022574"/>
    </source>
</evidence>
<gene>
    <name evidence="6" type="primary">ga24991</name>
    <name evidence="6" type="ORF">PR202_ga24991</name>
</gene>
<sequence>MNLEPKSIWLDDNWVPKIADFGLSRLFGNDNSRIFTVHENWNADHQIVSAYPSLDANGLQLVKACISIGLMCVEPDGSKRPSIVDIVNKLNGKSIAIFDEYFIAKTDYDHIKQKFMDYTLDDPNQIIRSEPSYQITPMTSVLLDVYPPQLRFPFKPDKLFSCPLRLTNMTGYWVAARLLTKNPKRYVAKTPLCGVVPPHSTYTLVVTMREPRKQHLLNGDEFRMLESSIIDEGDLCLKNADLDSAAMAFNSFFGEANSSAKVHKQTLKVVSDSYQGAASDKVVCNRKFVQVLSVDVHPTEPWIMTSHHGGDILIWDYVEQETESSFDFTQNPGMLSHKEWLVAGDGDGTIYVYSYETDEEVTSIEAHEGDVTSLAVHPTSPFLLSSSDDRMIKLWDWEKGWEYSKTFEGHTNRVTQVIFNPVDTDSFVSASLDRTIRIWNTASSETKTILTDDPLLCVHNYTSDFRHHLITGSWNGTSQVWDLQTESCDQTLEGHVNRVSCVYRHPELPVVITGSYDGTVRLWNSTTYRLENTIGLNLGAVYAFGYIKDFRRESASAMDVYGAMIIIGKFVYRTYFNVSFVS</sequence>
<dbReference type="Gene3D" id="2.130.10.10">
    <property type="entry name" value="YVTN repeat-like/Quinoprotein amine dehydrogenase"/>
    <property type="match status" value="1"/>
</dbReference>
<dbReference type="GO" id="GO:0030126">
    <property type="term" value="C:COPI vesicle coat"/>
    <property type="evidence" value="ECO:0007669"/>
    <property type="project" value="TreeGrafter"/>
</dbReference>
<dbReference type="SUPFAM" id="SSF56112">
    <property type="entry name" value="Protein kinase-like (PK-like)"/>
    <property type="match status" value="1"/>
</dbReference>
<dbReference type="InterPro" id="IPR015943">
    <property type="entry name" value="WD40/YVTN_repeat-like_dom_sf"/>
</dbReference>
<feature type="repeat" description="WD" evidence="5">
    <location>
        <begin position="492"/>
        <end position="533"/>
    </location>
</feature>